<protein>
    <submittedName>
        <fullName evidence="3">Two-component system activity regulator YycH</fullName>
    </submittedName>
</protein>
<sequence>MKQLNNWVLRILLMIAVLISLILSWMIWTNNAKYQQALPNVSRTHHVNQRSTAIKKDMGTIFAPTKMVLTQHHKQYVASNNQSNMINSTMKVLQRAQFKDPRKIVTQNSQRYQRYLRFDSSLQLIYPSTFTFNSLMRVMNQTDRRLRRDINFNRILIQQKGNHLRLFLLDDRTFTVYYLDQSQFEVTKLSQMVNRKNFKTPVFFHQEAKNISLYYDKPIRLAKVSYLLSKQTNNFYVTNLLNSRQDANISTRKNGNLTVYRNGDNRSLVVDNKIKAVTYSDYSKTDMPKNIPDLLNQSFQLLSNVGNSLNNLYLFSHSQNNTQLVFRTYVNGFPIFNQSKFGAVTINYSNDAQTAYFSKKNLQVPLPTEQAPVQLPSTHTVIEQLTHAGYSSKNIQKVLIGYTWAADDQNKEIVDLTPEYYILINNQWKTFNDWLNRGRQ</sequence>
<name>A0ABY4P905_9LACO</name>
<evidence type="ECO:0000313" key="3">
    <source>
        <dbReference type="EMBL" id="UQS82102.1"/>
    </source>
</evidence>
<reference evidence="3" key="1">
    <citation type="journal article" date="2022" name="Int. J. Syst. Evol. Microbiol.">
        <title>Apilactobacillus apisilvae sp. nov., Nicolia spurrieriana gen. nov. sp. nov., Bombilactobacillus folatiphilus sp. nov. and Bombilactobacillus thymidiniphilus sp. nov., four new lactic acid bacterial isolates from stingless bees Tetragonula carbonaria and Austroplebeia australis.</title>
        <authorList>
            <person name="Oliphant S.A."/>
            <person name="Watson-Haigh N.S."/>
            <person name="Sumby K.M."/>
            <person name="Gardner J."/>
            <person name="Groom S."/>
            <person name="Jiranek V."/>
        </authorList>
    </citation>
    <scope>NUCLEOTIDE SEQUENCE</scope>
    <source>
        <strain evidence="3">SG4_D2</strain>
    </source>
</reference>
<keyword evidence="1" id="KW-0812">Transmembrane</keyword>
<evidence type="ECO:0000259" key="2">
    <source>
        <dbReference type="Pfam" id="PF07435"/>
    </source>
</evidence>
<dbReference type="Proteomes" id="UP000831495">
    <property type="component" value="Chromosome"/>
</dbReference>
<dbReference type="CDD" id="cd15787">
    <property type="entry name" value="YycH_N"/>
    <property type="match status" value="1"/>
</dbReference>
<evidence type="ECO:0000256" key="1">
    <source>
        <dbReference type="SAM" id="Phobius"/>
    </source>
</evidence>
<organism evidence="3 4">
    <name type="scientific">Bombilactobacillus folatiphilus</name>
    <dbReference type="NCBI Taxonomy" id="2923362"/>
    <lineage>
        <taxon>Bacteria</taxon>
        <taxon>Bacillati</taxon>
        <taxon>Bacillota</taxon>
        <taxon>Bacilli</taxon>
        <taxon>Lactobacillales</taxon>
        <taxon>Lactobacillaceae</taxon>
        <taxon>Bombilactobacillus</taxon>
    </lineage>
</organism>
<dbReference type="Gene3D" id="3.30.310.160">
    <property type="entry name" value="YycH protein, domain 2"/>
    <property type="match status" value="1"/>
</dbReference>
<keyword evidence="1" id="KW-0472">Membrane</keyword>
<proteinExistence type="predicted"/>
<feature type="domain" description="Regulatory protein YycH" evidence="2">
    <location>
        <begin position="11"/>
        <end position="430"/>
    </location>
</feature>
<feature type="transmembrane region" description="Helical" evidence="1">
    <location>
        <begin position="7"/>
        <end position="28"/>
    </location>
</feature>
<dbReference type="RefSeq" id="WP_249514372.1">
    <property type="nucleotide sequence ID" value="NZ_CP093366.1"/>
</dbReference>
<gene>
    <name evidence="3" type="primary">yycH</name>
    <name evidence="3" type="ORF">MOO45_07940</name>
</gene>
<dbReference type="Pfam" id="PF07435">
    <property type="entry name" value="YycH"/>
    <property type="match status" value="1"/>
</dbReference>
<dbReference type="InterPro" id="IPR042274">
    <property type="entry name" value="YycH/YycI_2"/>
</dbReference>
<dbReference type="EMBL" id="CP093366">
    <property type="protein sequence ID" value="UQS82102.1"/>
    <property type="molecule type" value="Genomic_DNA"/>
</dbReference>
<evidence type="ECO:0000313" key="4">
    <source>
        <dbReference type="Proteomes" id="UP000831495"/>
    </source>
</evidence>
<keyword evidence="4" id="KW-1185">Reference proteome</keyword>
<accession>A0ABY4P905</accession>
<dbReference type="InterPro" id="IPR009996">
    <property type="entry name" value="YycH"/>
</dbReference>
<keyword evidence="1" id="KW-1133">Transmembrane helix</keyword>